<feature type="region of interest" description="Disordered" evidence="1">
    <location>
        <begin position="225"/>
        <end position="245"/>
    </location>
</feature>
<dbReference type="GO" id="GO:0030896">
    <property type="term" value="C:checkpoint clamp complex"/>
    <property type="evidence" value="ECO:0007669"/>
    <property type="project" value="InterPro"/>
</dbReference>
<dbReference type="EMBL" id="VCAZ01000124">
    <property type="protein sequence ID" value="TSV28419.1"/>
    <property type="molecule type" value="Genomic_DNA"/>
</dbReference>
<name>A0A556V582_BAGYA</name>
<comment type="caution">
    <text evidence="2">The sequence shown here is derived from an EMBL/GenBank/DDBJ whole genome shotgun (WGS) entry which is preliminary data.</text>
</comment>
<dbReference type="InterPro" id="IPR007268">
    <property type="entry name" value="Rad9/Ddc1"/>
</dbReference>
<dbReference type="Pfam" id="PF04139">
    <property type="entry name" value="Rad9"/>
    <property type="match status" value="1"/>
</dbReference>
<feature type="region of interest" description="Disordered" evidence="1">
    <location>
        <begin position="263"/>
        <end position="310"/>
    </location>
</feature>
<organism evidence="2 3">
    <name type="scientific">Bagarius yarrelli</name>
    <name type="common">Goonch</name>
    <name type="synonym">Bagrus yarrelli</name>
    <dbReference type="NCBI Taxonomy" id="175774"/>
    <lineage>
        <taxon>Eukaryota</taxon>
        <taxon>Metazoa</taxon>
        <taxon>Chordata</taxon>
        <taxon>Craniata</taxon>
        <taxon>Vertebrata</taxon>
        <taxon>Euteleostomi</taxon>
        <taxon>Actinopterygii</taxon>
        <taxon>Neopterygii</taxon>
        <taxon>Teleostei</taxon>
        <taxon>Ostariophysi</taxon>
        <taxon>Siluriformes</taxon>
        <taxon>Sisoridae</taxon>
        <taxon>Sisorinae</taxon>
        <taxon>Bagarius</taxon>
    </lineage>
</organism>
<gene>
    <name evidence="2" type="ORF">Baya_13138</name>
</gene>
<dbReference type="GO" id="GO:0031573">
    <property type="term" value="P:mitotic intra-S DNA damage checkpoint signaling"/>
    <property type="evidence" value="ECO:0007669"/>
    <property type="project" value="TreeGrafter"/>
</dbReference>
<dbReference type="GO" id="GO:0000076">
    <property type="term" value="P:DNA replication checkpoint signaling"/>
    <property type="evidence" value="ECO:0007669"/>
    <property type="project" value="TreeGrafter"/>
</dbReference>
<protein>
    <submittedName>
        <fullName evidence="2">Cell cycle checkpoint control protein RAD9B</fullName>
    </submittedName>
</protein>
<dbReference type="Gene3D" id="3.70.10.10">
    <property type="match status" value="1"/>
</dbReference>
<evidence type="ECO:0000313" key="3">
    <source>
        <dbReference type="Proteomes" id="UP000319801"/>
    </source>
</evidence>
<evidence type="ECO:0000313" key="2">
    <source>
        <dbReference type="EMBL" id="TSV28419.1"/>
    </source>
</evidence>
<dbReference type="OrthoDB" id="60092at2759"/>
<dbReference type="Proteomes" id="UP000319801">
    <property type="component" value="Unassembled WGS sequence"/>
</dbReference>
<dbReference type="GO" id="GO:0071479">
    <property type="term" value="P:cellular response to ionizing radiation"/>
    <property type="evidence" value="ECO:0007669"/>
    <property type="project" value="TreeGrafter"/>
</dbReference>
<proteinExistence type="predicted"/>
<reference evidence="2 3" key="1">
    <citation type="journal article" date="2019" name="Genome Biol. Evol.">
        <title>Whole-Genome Sequencing of the Giant Devil Catfish, Bagarius yarrelli.</title>
        <authorList>
            <person name="Jiang W."/>
            <person name="Lv Y."/>
            <person name="Cheng L."/>
            <person name="Yang K."/>
            <person name="Chao B."/>
            <person name="Wang X."/>
            <person name="Li Y."/>
            <person name="Pan X."/>
            <person name="You X."/>
            <person name="Zhang Y."/>
            <person name="Yang J."/>
            <person name="Li J."/>
            <person name="Zhang X."/>
            <person name="Liu S."/>
            <person name="Sun C."/>
            <person name="Yang J."/>
            <person name="Shi Q."/>
        </authorList>
    </citation>
    <scope>NUCLEOTIDE SEQUENCE [LARGE SCALE GENOMIC DNA]</scope>
    <source>
        <strain evidence="2">JWS20170419001</strain>
        <tissue evidence="2">Muscle</tissue>
    </source>
</reference>
<sequence length="310" mass="33862">MFVCFQVFGKAVHALSRVGEEIWLDPLEKGSVMPLFRSFPILERSVYRCEITLNNLDSKVVFQFKCRNDCIMCTESFLHPDEFDYFHLKVDSNITFCLKELRGLLAFAEFHGLQLSLHFGSSGNPVSFSLEDMLLEAVVVLATLVDPASKNPSQVSVVQEAPAHSLRGVPLLSSPVAAKITDATVQPTVETVVEQVESSQGSLFFSPTYHVSKIMQLSAGEKNFSKSKPSLNDVSSGSAQTTVGTPDTSKICSLLFGAVTNDQNKSDKSEVPGLVYASDTEEEEDVGGDNNARKEGQRTSMDTTCVGKKT</sequence>
<feature type="compositionally biased region" description="Polar residues" evidence="1">
    <location>
        <begin position="226"/>
        <end position="245"/>
    </location>
</feature>
<evidence type="ECO:0000256" key="1">
    <source>
        <dbReference type="SAM" id="MobiDB-lite"/>
    </source>
</evidence>
<dbReference type="AlphaFoldDB" id="A0A556V582"/>
<dbReference type="PANTHER" id="PTHR15237:SF2">
    <property type="entry name" value="CELL CYCLE CHECKPOINT CONTROL PROTEIN RAD9B"/>
    <property type="match status" value="1"/>
</dbReference>
<keyword evidence="3" id="KW-1185">Reference proteome</keyword>
<dbReference type="GO" id="GO:0006281">
    <property type="term" value="P:DNA repair"/>
    <property type="evidence" value="ECO:0007669"/>
    <property type="project" value="TreeGrafter"/>
</dbReference>
<accession>A0A556V582</accession>
<dbReference type="PANTHER" id="PTHR15237">
    <property type="entry name" value="DNA REPAIR PROTEIN RAD9"/>
    <property type="match status" value="1"/>
</dbReference>